<organism evidence="1">
    <name type="scientific">Flavobacterium sp. CFS9</name>
    <dbReference type="NCBI Taxonomy" id="3143118"/>
    <lineage>
        <taxon>Bacteria</taxon>
        <taxon>Pseudomonadati</taxon>
        <taxon>Bacteroidota</taxon>
        <taxon>Flavobacteriia</taxon>
        <taxon>Flavobacteriales</taxon>
        <taxon>Flavobacteriaceae</taxon>
        <taxon>Flavobacterium</taxon>
    </lineage>
</organism>
<dbReference type="Gene3D" id="3.30.870.10">
    <property type="entry name" value="Endonuclease Chain A"/>
    <property type="match status" value="1"/>
</dbReference>
<protein>
    <recommendedName>
        <fullName evidence="2">Phospholipase D-like domain-containing protein</fullName>
    </recommendedName>
</protein>
<evidence type="ECO:0008006" key="2">
    <source>
        <dbReference type="Google" id="ProtNLM"/>
    </source>
</evidence>
<name>A0AAT9H6C7_9FLAO</name>
<dbReference type="EMBL" id="AP031573">
    <property type="protein sequence ID" value="BFM45078.1"/>
    <property type="molecule type" value="Genomic_DNA"/>
</dbReference>
<dbReference type="AlphaFoldDB" id="A0AAT9H6C7"/>
<accession>A0AAT9H6C7</accession>
<reference evidence="1" key="1">
    <citation type="submission" date="2024-05" db="EMBL/GenBank/DDBJ databases">
        <title>Whole-Genome Sequence of CFS9, a Potential Fish Probiotic Isolated from the Body Surface of Silurus asotus.</title>
        <authorList>
            <person name="Kojima M."/>
            <person name="Tobioka K."/>
            <person name="Yokota K."/>
            <person name="Nakatani H."/>
            <person name="Hori K."/>
            <person name="Tamaru Y."/>
            <person name="Okazaki F."/>
        </authorList>
    </citation>
    <scope>NUCLEOTIDE SEQUENCE</scope>
    <source>
        <strain evidence="1">CFS9</strain>
    </source>
</reference>
<sequence>MKVEFEIFIDNFFHGKIFIGEYADNSASAIITSANFTDSGLRINNEWGILIKDAIEIDKIKNGIIDKIKFKCFNEHKIDECLAKIMETPIPVIEKNPIKLNLSLLFEERENYLGIKTNATFWLKPIGVSNDLIPLSAKFDEVDSNLHFSKLKPNGVKEGDVLICYAVGHLNILSIYRVNSELRNTGNENDRWPHYFVGENLTPNYGREWASQNVTVTNQKNYFLENNLLNITPSGINSFGSLMRGADKLKLTNEFGNYLLNKILKIDAELEKV</sequence>
<proteinExistence type="predicted"/>
<gene>
    <name evidence="1" type="ORF">CFS9_37190</name>
</gene>
<evidence type="ECO:0000313" key="1">
    <source>
        <dbReference type="EMBL" id="BFM45078.1"/>
    </source>
</evidence>